<feature type="region of interest" description="Disordered" evidence="1">
    <location>
        <begin position="85"/>
        <end position="131"/>
    </location>
</feature>
<keyword evidence="3" id="KW-1185">Reference proteome</keyword>
<dbReference type="RefSeq" id="XP_067716085.1">
    <property type="nucleotide sequence ID" value="XM_067859984.1"/>
</dbReference>
<sequence length="393" mass="44541">MRRAWLHHDPQGQHAARTDHPRLAENAGRTRITLRALKTGGHFVGRHTGIPIGGARNGRGTPVVGQPRAGLQSHGASLAHVFQRSRPVQRGRERQDAFVGAKAHRPSHRAVPRRGRPQVSRPSRPQDVRLGRRRALNQRAELLDSHRLALHLLRTPHRRAVPDVLFVPGREPRPRHVLQAHRLAQAGNSGRPGRRARAAPLLQRVQRLRQRAQQRHQVSAQLARLHGDGRRVVEGQNLPHHIHATDVVVVGRLREDVGQQPDVYAQRLRHARALLAHVADEHQNHLHGEGRAEHGRLVDCVHDHRLAHVARVQEAQLLEHEEQHVAHEPRRDGLVRLRDALAQQQQQRVLVRLGRSLHFHEVEDRADCEVLLQPRESQHRARGGALRVGFSIH</sequence>
<dbReference type="Proteomes" id="UP001497744">
    <property type="component" value="Unassembled WGS sequence"/>
</dbReference>
<dbReference type="GeneID" id="94195497"/>
<dbReference type="AlphaFoldDB" id="A0AAV4LXZ3"/>
<comment type="caution">
    <text evidence="2">The sequence shown here is derived from an EMBL/GenBank/DDBJ whole genome shotgun (WGS) entry which is preliminary data.</text>
</comment>
<feature type="compositionally biased region" description="Basic residues" evidence="1">
    <location>
        <begin position="102"/>
        <end position="116"/>
    </location>
</feature>
<evidence type="ECO:0000313" key="2">
    <source>
        <dbReference type="EMBL" id="GIX64016.1"/>
    </source>
</evidence>
<name>A0AAV4LXZ3_BABCB</name>
<dbReference type="EMBL" id="BPLF01000003">
    <property type="protein sequence ID" value="GIX64016.1"/>
    <property type="molecule type" value="Genomic_DNA"/>
</dbReference>
<evidence type="ECO:0000313" key="3">
    <source>
        <dbReference type="Proteomes" id="UP001497744"/>
    </source>
</evidence>
<accession>A0AAV4LXZ3</accession>
<gene>
    <name evidence="2" type="ORF">BcabD6B2_34510</name>
</gene>
<organism evidence="2 3">
    <name type="scientific">Babesia caballi</name>
    <dbReference type="NCBI Taxonomy" id="5871"/>
    <lineage>
        <taxon>Eukaryota</taxon>
        <taxon>Sar</taxon>
        <taxon>Alveolata</taxon>
        <taxon>Apicomplexa</taxon>
        <taxon>Aconoidasida</taxon>
        <taxon>Piroplasmida</taxon>
        <taxon>Babesiidae</taxon>
        <taxon>Babesia</taxon>
    </lineage>
</organism>
<reference evidence="2 3" key="1">
    <citation type="submission" date="2021-06" db="EMBL/GenBank/DDBJ databases">
        <title>Genome sequence of Babesia caballi.</title>
        <authorList>
            <person name="Yamagishi J."/>
            <person name="Kidaka T."/>
            <person name="Ochi A."/>
        </authorList>
    </citation>
    <scope>NUCLEOTIDE SEQUENCE [LARGE SCALE GENOMIC DNA]</scope>
    <source>
        <strain evidence="2">USDA-D6B2</strain>
    </source>
</reference>
<evidence type="ECO:0000256" key="1">
    <source>
        <dbReference type="SAM" id="MobiDB-lite"/>
    </source>
</evidence>
<protein>
    <submittedName>
        <fullName evidence="2">AraC family transcriptional regulator</fullName>
    </submittedName>
</protein>
<proteinExistence type="predicted"/>